<reference evidence="4" key="1">
    <citation type="submission" date="2018-05" db="EMBL/GenBank/DDBJ databases">
        <authorList>
            <person name="Lanie J.A."/>
            <person name="Ng W.-L."/>
            <person name="Kazmierczak K.M."/>
            <person name="Andrzejewski T.M."/>
            <person name="Davidsen T.M."/>
            <person name="Wayne K.J."/>
            <person name="Tettelin H."/>
            <person name="Glass J.I."/>
            <person name="Rusch D."/>
            <person name="Podicherti R."/>
            <person name="Tsui H.-C.T."/>
            <person name="Winkler M.E."/>
        </authorList>
    </citation>
    <scope>NUCLEOTIDE SEQUENCE</scope>
</reference>
<gene>
    <name evidence="4" type="ORF">METZ01_LOCUS106414</name>
</gene>
<evidence type="ECO:0000256" key="2">
    <source>
        <dbReference type="ARBA" id="ARBA00022777"/>
    </source>
</evidence>
<evidence type="ECO:0000256" key="1">
    <source>
        <dbReference type="ARBA" id="ARBA00022679"/>
    </source>
</evidence>
<dbReference type="PANTHER" id="PTHR10584:SF166">
    <property type="entry name" value="RIBOKINASE"/>
    <property type="match status" value="1"/>
</dbReference>
<dbReference type="Gene3D" id="3.40.1190.20">
    <property type="match status" value="1"/>
</dbReference>
<proteinExistence type="predicted"/>
<dbReference type="InterPro" id="IPR029056">
    <property type="entry name" value="Ribokinase-like"/>
</dbReference>
<dbReference type="SUPFAM" id="SSF53613">
    <property type="entry name" value="Ribokinase-like"/>
    <property type="match status" value="1"/>
</dbReference>
<evidence type="ECO:0000313" key="4">
    <source>
        <dbReference type="EMBL" id="SVA53560.1"/>
    </source>
</evidence>
<dbReference type="GO" id="GO:0005829">
    <property type="term" value="C:cytosol"/>
    <property type="evidence" value="ECO:0007669"/>
    <property type="project" value="TreeGrafter"/>
</dbReference>
<feature type="domain" description="Carbohydrate kinase PfkB" evidence="3">
    <location>
        <begin position="17"/>
        <end position="274"/>
    </location>
</feature>
<sequence>MSLLVVGSVAYDSVTTAAGSRTDSLGGSALYFSASASYFTNVSLVAVVGEDFSEADRKTLSTREVDISGLETAKGETFRWEGIYNTKNLNSRETIETQLNVFANFSPSLAKNNISHPCLFLANIDPVLQHEVLTQMNPKPRIVALDTMDYWINDHKDNLSKTIENVDVLFMDETEIKSFTSKPNIFSAAQAVRDMGPRLVLVKRGEYGAVMFNEGDVFSVPAFPVEDVIDPTGAGDSFAGGFMGYLSNMNDFSPETLRRAAVIASVMGSFTVEGFSTDRVGKLTRLEIEDRFRGIAGMTYFKPLENQEELFSKTN</sequence>
<accession>A0A381WM31</accession>
<keyword evidence="2" id="KW-0418">Kinase</keyword>
<evidence type="ECO:0000259" key="3">
    <source>
        <dbReference type="Pfam" id="PF00294"/>
    </source>
</evidence>
<dbReference type="InterPro" id="IPR011611">
    <property type="entry name" value="PfkB_dom"/>
</dbReference>
<dbReference type="AlphaFoldDB" id="A0A381WM31"/>
<dbReference type="GO" id="GO:0016301">
    <property type="term" value="F:kinase activity"/>
    <property type="evidence" value="ECO:0007669"/>
    <property type="project" value="UniProtKB-KW"/>
</dbReference>
<dbReference type="Pfam" id="PF00294">
    <property type="entry name" value="PfkB"/>
    <property type="match status" value="1"/>
</dbReference>
<dbReference type="InterPro" id="IPR002173">
    <property type="entry name" value="Carboh/pur_kinase_PfkB_CS"/>
</dbReference>
<keyword evidence="1" id="KW-0808">Transferase</keyword>
<dbReference type="PROSITE" id="PS00584">
    <property type="entry name" value="PFKB_KINASES_2"/>
    <property type="match status" value="1"/>
</dbReference>
<protein>
    <recommendedName>
        <fullName evidence="3">Carbohydrate kinase PfkB domain-containing protein</fullName>
    </recommendedName>
</protein>
<name>A0A381WM31_9ZZZZ</name>
<organism evidence="4">
    <name type="scientific">marine metagenome</name>
    <dbReference type="NCBI Taxonomy" id="408172"/>
    <lineage>
        <taxon>unclassified sequences</taxon>
        <taxon>metagenomes</taxon>
        <taxon>ecological metagenomes</taxon>
    </lineage>
</organism>
<dbReference type="PANTHER" id="PTHR10584">
    <property type="entry name" value="SUGAR KINASE"/>
    <property type="match status" value="1"/>
</dbReference>
<dbReference type="EMBL" id="UINC01012241">
    <property type="protein sequence ID" value="SVA53560.1"/>
    <property type="molecule type" value="Genomic_DNA"/>
</dbReference>